<name>A0A8J2TME2_9FLAO</name>
<keyword evidence="3" id="KW-1185">Reference proteome</keyword>
<evidence type="ECO:0000256" key="1">
    <source>
        <dbReference type="SAM" id="SignalP"/>
    </source>
</evidence>
<dbReference type="RefSeq" id="WP_229660168.1">
    <property type="nucleotide sequence ID" value="NZ_BMIC01000001.1"/>
</dbReference>
<comment type="caution">
    <text evidence="2">The sequence shown here is derived from an EMBL/GenBank/DDBJ whole genome shotgun (WGS) entry which is preliminary data.</text>
</comment>
<dbReference type="Proteomes" id="UP000598120">
    <property type="component" value="Unassembled WGS sequence"/>
</dbReference>
<evidence type="ECO:0000313" key="2">
    <source>
        <dbReference type="EMBL" id="GFZ81699.1"/>
    </source>
</evidence>
<reference evidence="2 3" key="1">
    <citation type="journal article" date="2014" name="Int. J. Syst. Evol. Microbiol.">
        <title>Complete genome sequence of Corynebacterium casei LMG S-19264T (=DSM 44701T), isolated from a smear-ripened cheese.</title>
        <authorList>
            <consortium name="US DOE Joint Genome Institute (JGI-PGF)"/>
            <person name="Walter F."/>
            <person name="Albersmeier A."/>
            <person name="Kalinowski J."/>
            <person name="Ruckert C."/>
        </authorList>
    </citation>
    <scope>NUCLEOTIDE SEQUENCE [LARGE SCALE GENOMIC DNA]</scope>
    <source>
        <strain evidence="2 3">CGMCC 1.15295</strain>
    </source>
</reference>
<organism evidence="2 3">
    <name type="scientific">Aquaticitalea lipolytica</name>
    <dbReference type="NCBI Taxonomy" id="1247562"/>
    <lineage>
        <taxon>Bacteria</taxon>
        <taxon>Pseudomonadati</taxon>
        <taxon>Bacteroidota</taxon>
        <taxon>Flavobacteriia</taxon>
        <taxon>Flavobacteriales</taxon>
        <taxon>Flavobacteriaceae</taxon>
        <taxon>Aquaticitalea</taxon>
    </lineage>
</organism>
<dbReference type="AlphaFoldDB" id="A0A8J2TME2"/>
<feature type="signal peptide" evidence="1">
    <location>
        <begin position="1"/>
        <end position="17"/>
    </location>
</feature>
<dbReference type="PROSITE" id="PS51257">
    <property type="entry name" value="PROKAR_LIPOPROTEIN"/>
    <property type="match status" value="1"/>
</dbReference>
<feature type="chain" id="PRO_5035149032" evidence="1">
    <location>
        <begin position="18"/>
        <end position="85"/>
    </location>
</feature>
<proteinExistence type="predicted"/>
<keyword evidence="1" id="KW-0732">Signal</keyword>
<accession>A0A8J2TME2</accession>
<gene>
    <name evidence="2" type="ORF">GCM10011531_09930</name>
</gene>
<protein>
    <submittedName>
        <fullName evidence="2">Uncharacterized protein</fullName>
    </submittedName>
</protein>
<sequence>MKRLVIYALVLLLFACAEQKELSPVETAQIVAESFYTKDNTTLKNHTTKEGYDGMVSIQNFVPDGNSNDSDFKILNEKTDGEIAW</sequence>
<evidence type="ECO:0000313" key="3">
    <source>
        <dbReference type="Proteomes" id="UP000598120"/>
    </source>
</evidence>
<dbReference type="EMBL" id="BMIC01000001">
    <property type="protein sequence ID" value="GFZ81699.1"/>
    <property type="molecule type" value="Genomic_DNA"/>
</dbReference>